<sequence>MDHVEANLETLALADALEHVESDIATEASSDLPSYIEALPIELLIQIFEIVWSTDTNFLHLIVAKPKSLPPQAHTLIHVCRAWRDIAMHLKNLWKRFVVVDTCPSRWRLRPHEIDAYERKFHEVASLYGANLTHLLFDYNEDFDVDDSRMRRLLRTVLQYSERYTTLKLVGDVFRASITVVNLPLLDELYLLCPRVESPKTITQFCAPKLRKLTLYSPRYYYSFIRLPWEQLTHLSFGVLYTPYPPDHHLSLHEFISLLQALSNLSHLHLTGPVYMDLTFCYLHMTRNELLTVDTIETPEYLKGELSDNELEIPAHMVPPNPDDSDSAQVYLPSQVHPSYPYGNPTSVKHPASKPRIPYDPTSRALFEDMGFAGGGVNGQMRWKELALDQLLPVDEEKEEAKRAAQARKMATGATSNQGQRRQQGREAEPEEEESSDEEEDDEDGEEEEEEEAGENSDEEE</sequence>
<feature type="compositionally biased region" description="Polar residues" evidence="1">
    <location>
        <begin position="413"/>
        <end position="422"/>
    </location>
</feature>
<dbReference type="OrthoDB" id="2351920at2759"/>
<gene>
    <name evidence="2" type="ORF">D9611_005061</name>
</gene>
<dbReference type="AlphaFoldDB" id="A0A8H5B352"/>
<evidence type="ECO:0008006" key="4">
    <source>
        <dbReference type="Google" id="ProtNLM"/>
    </source>
</evidence>
<name>A0A8H5B352_9AGAR</name>
<protein>
    <recommendedName>
        <fullName evidence="4">F-box domain-containing protein</fullName>
    </recommendedName>
</protein>
<dbReference type="Proteomes" id="UP000541558">
    <property type="component" value="Unassembled WGS sequence"/>
</dbReference>
<organism evidence="2 3">
    <name type="scientific">Ephemerocybe angulata</name>
    <dbReference type="NCBI Taxonomy" id="980116"/>
    <lineage>
        <taxon>Eukaryota</taxon>
        <taxon>Fungi</taxon>
        <taxon>Dikarya</taxon>
        <taxon>Basidiomycota</taxon>
        <taxon>Agaricomycotina</taxon>
        <taxon>Agaricomycetes</taxon>
        <taxon>Agaricomycetidae</taxon>
        <taxon>Agaricales</taxon>
        <taxon>Agaricineae</taxon>
        <taxon>Psathyrellaceae</taxon>
        <taxon>Ephemerocybe</taxon>
    </lineage>
</organism>
<keyword evidence="3" id="KW-1185">Reference proteome</keyword>
<reference evidence="2 3" key="1">
    <citation type="journal article" date="2020" name="ISME J.">
        <title>Uncovering the hidden diversity of litter-decomposition mechanisms in mushroom-forming fungi.</title>
        <authorList>
            <person name="Floudas D."/>
            <person name="Bentzer J."/>
            <person name="Ahren D."/>
            <person name="Johansson T."/>
            <person name="Persson P."/>
            <person name="Tunlid A."/>
        </authorList>
    </citation>
    <scope>NUCLEOTIDE SEQUENCE [LARGE SCALE GENOMIC DNA]</scope>
    <source>
        <strain evidence="2 3">CBS 175.51</strain>
    </source>
</reference>
<proteinExistence type="predicted"/>
<comment type="caution">
    <text evidence="2">The sequence shown here is derived from an EMBL/GenBank/DDBJ whole genome shotgun (WGS) entry which is preliminary data.</text>
</comment>
<feature type="region of interest" description="Disordered" evidence="1">
    <location>
        <begin position="397"/>
        <end position="461"/>
    </location>
</feature>
<evidence type="ECO:0000313" key="2">
    <source>
        <dbReference type="EMBL" id="KAF5315707.1"/>
    </source>
</evidence>
<evidence type="ECO:0000256" key="1">
    <source>
        <dbReference type="SAM" id="MobiDB-lite"/>
    </source>
</evidence>
<evidence type="ECO:0000313" key="3">
    <source>
        <dbReference type="Proteomes" id="UP000541558"/>
    </source>
</evidence>
<feature type="compositionally biased region" description="Acidic residues" evidence="1">
    <location>
        <begin position="429"/>
        <end position="461"/>
    </location>
</feature>
<dbReference type="EMBL" id="JAACJK010000220">
    <property type="protein sequence ID" value="KAF5315707.1"/>
    <property type="molecule type" value="Genomic_DNA"/>
</dbReference>
<accession>A0A8H5B352</accession>